<dbReference type="EMBL" id="SDGV01000016">
    <property type="protein sequence ID" value="THB61114.1"/>
    <property type="molecule type" value="Genomic_DNA"/>
</dbReference>
<comment type="caution">
    <text evidence="2">The sequence shown here is derived from an EMBL/GenBank/DDBJ whole genome shotgun (WGS) entry which is preliminary data.</text>
</comment>
<name>A0A4S3B1X1_9ENTE</name>
<evidence type="ECO:0000256" key="1">
    <source>
        <dbReference type="SAM" id="Phobius"/>
    </source>
</evidence>
<gene>
    <name evidence="2" type="ORF">ESZ54_07200</name>
</gene>
<keyword evidence="1" id="KW-0812">Transmembrane</keyword>
<proteinExistence type="predicted"/>
<feature type="transmembrane region" description="Helical" evidence="1">
    <location>
        <begin position="64"/>
        <end position="83"/>
    </location>
</feature>
<dbReference type="AlphaFoldDB" id="A0A4S3B1X1"/>
<keyword evidence="1" id="KW-1133">Transmembrane helix</keyword>
<sequence length="220" mass="25835">MNRLEEAYQNLQKSSDDLMRHAKISVHWYNALKYGLLAGILSVIVYFIYNKKTNPDVSIFRTPIFWLIIFIMIALVVVSYRCFGKTEVYKKRHEESLKKIATIIVEDYLSSSLVKVHVWYEDSYEVNSQYLTLLEMKYGEIDRSFFDSDLPNGGDEMYFDIYLLDIEAIEGLKERLKGERFQEIIGEKIAEKLALNYLDLLIILDEEAGIENKIVYYFDA</sequence>
<evidence type="ECO:0000313" key="2">
    <source>
        <dbReference type="EMBL" id="THB61114.1"/>
    </source>
</evidence>
<accession>A0A4S3B1X1</accession>
<protein>
    <submittedName>
        <fullName evidence="2">Uncharacterized protein</fullName>
    </submittedName>
</protein>
<organism evidence="2 3">
    <name type="scientific">Vagococcus silagei</name>
    <dbReference type="NCBI Taxonomy" id="2508885"/>
    <lineage>
        <taxon>Bacteria</taxon>
        <taxon>Bacillati</taxon>
        <taxon>Bacillota</taxon>
        <taxon>Bacilli</taxon>
        <taxon>Lactobacillales</taxon>
        <taxon>Enterococcaceae</taxon>
        <taxon>Vagococcus</taxon>
    </lineage>
</organism>
<dbReference type="Proteomes" id="UP000310506">
    <property type="component" value="Unassembled WGS sequence"/>
</dbReference>
<keyword evidence="3" id="KW-1185">Reference proteome</keyword>
<evidence type="ECO:0000313" key="3">
    <source>
        <dbReference type="Proteomes" id="UP000310506"/>
    </source>
</evidence>
<feature type="transmembrane region" description="Helical" evidence="1">
    <location>
        <begin position="28"/>
        <end position="49"/>
    </location>
</feature>
<dbReference type="RefSeq" id="WP_136136995.1">
    <property type="nucleotide sequence ID" value="NZ_SDGV01000016.1"/>
</dbReference>
<reference evidence="2 3" key="1">
    <citation type="submission" date="2019-01" db="EMBL/GenBank/DDBJ databases">
        <title>Vagococcus silagei sp. nov. isolated from brewer's grain.</title>
        <authorList>
            <person name="Guu J.-R."/>
        </authorList>
    </citation>
    <scope>NUCLEOTIDE SEQUENCE [LARGE SCALE GENOMIC DNA]</scope>
    <source>
        <strain evidence="2 3">2B-2</strain>
    </source>
</reference>
<keyword evidence="1" id="KW-0472">Membrane</keyword>